<feature type="chain" id="PRO_5004108403" description="Serine aminopeptidase S33 domain-containing protein" evidence="1">
    <location>
        <begin position="27"/>
        <end position="280"/>
    </location>
</feature>
<sequence>MMMQGRKTGLIAAALMLASCASSVREQIYKSDATPISVAQWTKTPPQPLPVRTEDGLSLTGYYWPGDPGDPDVILFFHGRGSNQGVAARYAEHLTGRGDHVIVVSYRGFGGNPGSPTQAGLVADGRAFVAQARQIVGTDAHVFLVGHSLGGAVALHVGATVPVTGVVTLSTFDKLEESAPGGVGLLLPDKWNNLDAATKIHAPLVMMLGTADDRVEQDQADALFAAAGTPATLLTVPGAGHNPDMAQLGPLVSEAVGAIDSGAIMAYPVALPAGWSVRRK</sequence>
<dbReference type="InterPro" id="IPR022742">
    <property type="entry name" value="Hydrolase_4"/>
</dbReference>
<feature type="signal peptide" evidence="1">
    <location>
        <begin position="1"/>
        <end position="26"/>
    </location>
</feature>
<dbReference type="InterPro" id="IPR029058">
    <property type="entry name" value="AB_hydrolase_fold"/>
</dbReference>
<evidence type="ECO:0000313" key="3">
    <source>
        <dbReference type="EMBL" id="CCW15677.1"/>
    </source>
</evidence>
<dbReference type="Pfam" id="PF12146">
    <property type="entry name" value="Hydrolase_4"/>
    <property type="match status" value="1"/>
</dbReference>
<evidence type="ECO:0000256" key="1">
    <source>
        <dbReference type="SAM" id="SignalP"/>
    </source>
</evidence>
<dbReference type="EMBL" id="CAVK010000002">
    <property type="protein sequence ID" value="CCW15677.1"/>
    <property type="molecule type" value="Genomic_DNA"/>
</dbReference>
<gene>
    <name evidence="3" type="ORF">EBBID32_30</name>
</gene>
<dbReference type="Proteomes" id="UP000013201">
    <property type="component" value="Unassembled WGS sequence"/>
</dbReference>
<organism evidence="3 4">
    <name type="scientific">Sphingobium indicum BiD32</name>
    <dbReference type="NCBI Taxonomy" id="1301087"/>
    <lineage>
        <taxon>Bacteria</taxon>
        <taxon>Pseudomonadati</taxon>
        <taxon>Pseudomonadota</taxon>
        <taxon>Alphaproteobacteria</taxon>
        <taxon>Sphingomonadales</taxon>
        <taxon>Sphingomonadaceae</taxon>
        <taxon>Sphingobium</taxon>
    </lineage>
</organism>
<keyword evidence="4" id="KW-1185">Reference proteome</keyword>
<proteinExistence type="predicted"/>
<dbReference type="Gene3D" id="3.40.50.1820">
    <property type="entry name" value="alpha/beta hydrolase"/>
    <property type="match status" value="1"/>
</dbReference>
<dbReference type="PANTHER" id="PTHR12277">
    <property type="entry name" value="ALPHA/BETA HYDROLASE DOMAIN-CONTAINING PROTEIN"/>
    <property type="match status" value="1"/>
</dbReference>
<keyword evidence="1" id="KW-0732">Signal</keyword>
<dbReference type="SUPFAM" id="SSF53474">
    <property type="entry name" value="alpha/beta-Hydrolases"/>
    <property type="match status" value="1"/>
</dbReference>
<reference evidence="4" key="2">
    <citation type="submission" date="2013-04" db="EMBL/GenBank/DDBJ databases">
        <title>Bisphenol A degrading Sphingobium sp. strain BiD32.</title>
        <authorList>
            <person name="Nielsen J.L."/>
            <person name="Zhou N.A."/>
            <person name="Kjeldal H."/>
        </authorList>
    </citation>
    <scope>NUCLEOTIDE SEQUENCE [LARGE SCALE GENOMIC DNA]</scope>
    <source>
        <strain evidence="4">BiD32</strain>
    </source>
</reference>
<accession>N1MJ51</accession>
<evidence type="ECO:0000313" key="4">
    <source>
        <dbReference type="Proteomes" id="UP000013201"/>
    </source>
</evidence>
<evidence type="ECO:0000259" key="2">
    <source>
        <dbReference type="Pfam" id="PF12146"/>
    </source>
</evidence>
<reference evidence="3 4" key="1">
    <citation type="submission" date="2013-03" db="EMBL/GenBank/DDBJ databases">
        <authorList>
            <person name="Le V."/>
        </authorList>
    </citation>
    <scope>NUCLEOTIDE SEQUENCE [LARGE SCALE GENOMIC DNA]</scope>
    <source>
        <strain evidence="3 4">BiD32</strain>
    </source>
</reference>
<dbReference type="OrthoDB" id="9798884at2"/>
<name>N1MJ51_9SPHN</name>
<feature type="domain" description="Serine aminopeptidase S33" evidence="2">
    <location>
        <begin position="73"/>
        <end position="177"/>
    </location>
</feature>
<protein>
    <recommendedName>
        <fullName evidence="2">Serine aminopeptidase S33 domain-containing protein</fullName>
    </recommendedName>
</protein>
<dbReference type="AlphaFoldDB" id="N1MJ51"/>
<comment type="caution">
    <text evidence="3">The sequence shown here is derived from an EMBL/GenBank/DDBJ whole genome shotgun (WGS) entry which is preliminary data.</text>
</comment>
<dbReference type="PROSITE" id="PS51257">
    <property type="entry name" value="PROKAR_LIPOPROTEIN"/>
    <property type="match status" value="1"/>
</dbReference>